<accession>A0A1X0XT59</accession>
<dbReference type="STRING" id="1969733.B5V00_14430"/>
<name>A0A1X0XT59_9BACT</name>
<dbReference type="OrthoDB" id="344992at2"/>
<proteinExistence type="predicted"/>
<dbReference type="RefSeq" id="WP_085011528.1">
    <property type="nucleotide sequence ID" value="NZ_NAAD01000023.1"/>
</dbReference>
<dbReference type="Proteomes" id="UP000193136">
    <property type="component" value="Unassembled WGS sequence"/>
</dbReference>
<comment type="caution">
    <text evidence="1">The sequence shown here is derived from an EMBL/GenBank/DDBJ whole genome shotgun (WGS) entry which is preliminary data.</text>
</comment>
<evidence type="ECO:0000313" key="2">
    <source>
        <dbReference type="Proteomes" id="UP000193136"/>
    </source>
</evidence>
<reference evidence="1 2" key="1">
    <citation type="submission" date="2017-03" db="EMBL/GenBank/DDBJ databases">
        <title>Genome sequence of Geothermobacter sp. EPR-M, Deep-Sea Iron Reducer.</title>
        <authorList>
            <person name="Tully B."/>
            <person name="Savalia P."/>
            <person name="Abuyen K."/>
            <person name="Baughan C."/>
            <person name="Romero E."/>
            <person name="Ronkowski C."/>
            <person name="Torres B."/>
            <person name="Tremblay J."/>
            <person name="Trujillo A."/>
            <person name="Tyler M."/>
            <person name="Perez-Rodriguez I."/>
            <person name="Amend J."/>
        </authorList>
    </citation>
    <scope>NUCLEOTIDE SEQUENCE [LARGE SCALE GENOMIC DNA]</scope>
    <source>
        <strain evidence="1 2">EPR-M</strain>
    </source>
</reference>
<keyword evidence="2" id="KW-1185">Reference proteome</keyword>
<evidence type="ECO:0000313" key="1">
    <source>
        <dbReference type="EMBL" id="ORJ56048.1"/>
    </source>
</evidence>
<organism evidence="1 2">
    <name type="scientific">Geothermobacter hydrogeniphilus</name>
    <dbReference type="NCBI Taxonomy" id="1969733"/>
    <lineage>
        <taxon>Bacteria</taxon>
        <taxon>Pseudomonadati</taxon>
        <taxon>Thermodesulfobacteriota</taxon>
        <taxon>Desulfuromonadia</taxon>
        <taxon>Desulfuromonadales</taxon>
        <taxon>Geothermobacteraceae</taxon>
        <taxon>Geothermobacter</taxon>
    </lineage>
</organism>
<dbReference type="SUPFAM" id="SSF56059">
    <property type="entry name" value="Glutathione synthetase ATP-binding domain-like"/>
    <property type="match status" value="1"/>
</dbReference>
<sequence>MTFSPTAISSHPAFISRQQLRQLLGCMRALYRLQACPAYRREVEVELPASARFDPGHDAVMMGYDFHLSDDGPRLIEVNTNAGGAMYAYFAAHPDQIGKCPPPGPFPRRLLETFWRDWRAFSDGQSPRPRRLVILDEKPEEQHLYPEMVCCRSLFIQAGLSCDIADPEELEASAEGVFLAGERVDFIYNRHCDFYLESEAMAGLRRAYLAGRICLSPHPRAYGLLADKRRMVLWSDPERLAGYGLRPEDRELIQCCVPRSRLLADLDPENAWSDRKKMIFKPVGRYGGKGVLSGRSITRKRFAVLPPAETLVQAEVPPSMTDGGDERFKTDYRVFAYRDRAIGIAARLYRGQVTNLQTPGGGFARVELVD</sequence>
<dbReference type="AlphaFoldDB" id="A0A1X0XT59"/>
<dbReference type="EMBL" id="NAAD01000023">
    <property type="protein sequence ID" value="ORJ56048.1"/>
    <property type="molecule type" value="Genomic_DNA"/>
</dbReference>
<gene>
    <name evidence="1" type="ORF">B5V00_14430</name>
</gene>
<protein>
    <submittedName>
        <fullName evidence="1">Uncharacterized protein</fullName>
    </submittedName>
</protein>